<dbReference type="InterPro" id="IPR000835">
    <property type="entry name" value="HTH_MarR-typ"/>
</dbReference>
<keyword evidence="7" id="KW-1185">Reference proteome</keyword>
<dbReference type="PRINTS" id="PR00598">
    <property type="entry name" value="HTHMARR"/>
</dbReference>
<dbReference type="PROSITE" id="PS50995">
    <property type="entry name" value="HTH_MARR_2"/>
    <property type="match status" value="1"/>
</dbReference>
<dbReference type="Proteomes" id="UP001501706">
    <property type="component" value="Unassembled WGS sequence"/>
</dbReference>
<evidence type="ECO:0000256" key="1">
    <source>
        <dbReference type="ARBA" id="ARBA00023015"/>
    </source>
</evidence>
<evidence type="ECO:0000313" key="7">
    <source>
        <dbReference type="Proteomes" id="UP001501706"/>
    </source>
</evidence>
<dbReference type="Pfam" id="PF01047">
    <property type="entry name" value="MarR"/>
    <property type="match status" value="1"/>
</dbReference>
<proteinExistence type="predicted"/>
<name>A0ABN1CFT5_9BURK</name>
<keyword evidence="3" id="KW-0804">Transcription</keyword>
<dbReference type="InterPro" id="IPR036388">
    <property type="entry name" value="WH-like_DNA-bd_sf"/>
</dbReference>
<keyword evidence="1" id="KW-0805">Transcription regulation</keyword>
<protein>
    <recommendedName>
        <fullName evidence="5">HTH marR-type domain-containing protein</fullName>
    </recommendedName>
</protein>
<dbReference type="Gene3D" id="1.10.10.10">
    <property type="entry name" value="Winged helix-like DNA-binding domain superfamily/Winged helix DNA-binding domain"/>
    <property type="match status" value="1"/>
</dbReference>
<feature type="region of interest" description="Disordered" evidence="4">
    <location>
        <begin position="1"/>
        <end position="47"/>
    </location>
</feature>
<dbReference type="PANTHER" id="PTHR42756">
    <property type="entry name" value="TRANSCRIPTIONAL REGULATOR, MARR"/>
    <property type="match status" value="1"/>
</dbReference>
<reference evidence="6 7" key="1">
    <citation type="journal article" date="2019" name="Int. J. Syst. Evol. Microbiol.">
        <title>The Global Catalogue of Microorganisms (GCM) 10K type strain sequencing project: providing services to taxonomists for standard genome sequencing and annotation.</title>
        <authorList>
            <consortium name="The Broad Institute Genomics Platform"/>
            <consortium name="The Broad Institute Genome Sequencing Center for Infectious Disease"/>
            <person name="Wu L."/>
            <person name="Ma J."/>
        </authorList>
    </citation>
    <scope>NUCLEOTIDE SEQUENCE [LARGE SCALE GENOMIC DNA]</scope>
    <source>
        <strain evidence="6 7">JCM 14330</strain>
    </source>
</reference>
<evidence type="ECO:0000256" key="2">
    <source>
        <dbReference type="ARBA" id="ARBA00023125"/>
    </source>
</evidence>
<evidence type="ECO:0000259" key="5">
    <source>
        <dbReference type="PROSITE" id="PS50995"/>
    </source>
</evidence>
<evidence type="ECO:0000313" key="6">
    <source>
        <dbReference type="EMBL" id="GAA0517745.1"/>
    </source>
</evidence>
<dbReference type="SMART" id="SM00347">
    <property type="entry name" value="HTH_MARR"/>
    <property type="match status" value="1"/>
</dbReference>
<evidence type="ECO:0000256" key="4">
    <source>
        <dbReference type="SAM" id="MobiDB-lite"/>
    </source>
</evidence>
<accession>A0ABN1CFT5</accession>
<keyword evidence="2" id="KW-0238">DNA-binding</keyword>
<comment type="caution">
    <text evidence="6">The sequence shown here is derived from an EMBL/GenBank/DDBJ whole genome shotgun (WGS) entry which is preliminary data.</text>
</comment>
<dbReference type="SUPFAM" id="SSF46785">
    <property type="entry name" value="Winged helix' DNA-binding domain"/>
    <property type="match status" value="1"/>
</dbReference>
<evidence type="ECO:0000256" key="3">
    <source>
        <dbReference type="ARBA" id="ARBA00023163"/>
    </source>
</evidence>
<organism evidence="6 7">
    <name type="scientific">Pigmentiphaga daeguensis</name>
    <dbReference type="NCBI Taxonomy" id="414049"/>
    <lineage>
        <taxon>Bacteria</taxon>
        <taxon>Pseudomonadati</taxon>
        <taxon>Pseudomonadota</taxon>
        <taxon>Betaproteobacteria</taxon>
        <taxon>Burkholderiales</taxon>
        <taxon>Alcaligenaceae</taxon>
        <taxon>Pigmentiphaga</taxon>
    </lineage>
</organism>
<sequence length="179" mass="20508">MTPPRRSRQTGPRPEAADPQLPYMELPSASRSPASKRTRRASDLPPVGAEIRRTHLAFKNKLHQKLRERHVTSAQWIFLRILWNEDGLNQKDVAERVGVHQTTAVPAISILERNGYVRRERSIEDKRNVHVYLTDAGKQLAHELIPFAIEVNQASLAGISREETDKLMELLLKIQRNLE</sequence>
<dbReference type="PANTHER" id="PTHR42756:SF1">
    <property type="entry name" value="TRANSCRIPTIONAL REPRESSOR OF EMRAB OPERON"/>
    <property type="match status" value="1"/>
</dbReference>
<feature type="domain" description="HTH marR-type" evidence="5">
    <location>
        <begin position="44"/>
        <end position="176"/>
    </location>
</feature>
<dbReference type="EMBL" id="BAAAEN010000016">
    <property type="protein sequence ID" value="GAA0517745.1"/>
    <property type="molecule type" value="Genomic_DNA"/>
</dbReference>
<gene>
    <name evidence="6" type="ORF">GCM10009097_39040</name>
</gene>
<dbReference type="InterPro" id="IPR036390">
    <property type="entry name" value="WH_DNA-bd_sf"/>
</dbReference>